<feature type="region of interest" description="Disordered" evidence="1">
    <location>
        <begin position="28"/>
        <end position="61"/>
    </location>
</feature>
<evidence type="ECO:0000313" key="4">
    <source>
        <dbReference type="EMBL" id="RZB66610.1"/>
    </source>
</evidence>
<dbReference type="InterPro" id="IPR016804">
    <property type="entry name" value="UPF0114_pln"/>
</dbReference>
<feature type="transmembrane region" description="Helical" evidence="2">
    <location>
        <begin position="233"/>
        <end position="259"/>
    </location>
</feature>
<dbReference type="PANTHER" id="PTHR31721:SF1">
    <property type="entry name" value="OS07G0656700 PROTEIN"/>
    <property type="match status" value="1"/>
</dbReference>
<protein>
    <recommendedName>
        <fullName evidence="6">Structural constituent of ribosome</fullName>
    </recommendedName>
</protein>
<dbReference type="Gramene" id="XM_028348890.1">
    <property type="protein sequence ID" value="XP_028204691.1"/>
    <property type="gene ID" value="LOC114388410"/>
</dbReference>
<organism evidence="3">
    <name type="scientific">Glycine soja</name>
    <name type="common">Wild soybean</name>
    <dbReference type="NCBI Taxonomy" id="3848"/>
    <lineage>
        <taxon>Eukaryota</taxon>
        <taxon>Viridiplantae</taxon>
        <taxon>Streptophyta</taxon>
        <taxon>Embryophyta</taxon>
        <taxon>Tracheophyta</taxon>
        <taxon>Spermatophyta</taxon>
        <taxon>Magnoliopsida</taxon>
        <taxon>eudicotyledons</taxon>
        <taxon>Gunneridae</taxon>
        <taxon>Pentapetalae</taxon>
        <taxon>rosids</taxon>
        <taxon>fabids</taxon>
        <taxon>Fabales</taxon>
        <taxon>Fabaceae</taxon>
        <taxon>Papilionoideae</taxon>
        <taxon>50 kb inversion clade</taxon>
        <taxon>NPAAA clade</taxon>
        <taxon>indigoferoid/millettioid clade</taxon>
        <taxon>Phaseoleae</taxon>
        <taxon>Glycine</taxon>
        <taxon>Glycine subgen. Soja</taxon>
    </lineage>
</organism>
<proteinExistence type="predicted"/>
<gene>
    <name evidence="4" type="ORF">D0Y65_042251</name>
    <name evidence="3" type="ORF">glysoja_039995</name>
</gene>
<dbReference type="AlphaFoldDB" id="A0A0B2SL53"/>
<reference evidence="4 5" key="2">
    <citation type="submission" date="2018-09" db="EMBL/GenBank/DDBJ databases">
        <title>A high-quality reference genome of wild soybean provides a powerful tool to mine soybean genomes.</title>
        <authorList>
            <person name="Xie M."/>
            <person name="Chung C.Y.L."/>
            <person name="Li M.-W."/>
            <person name="Wong F.-L."/>
            <person name="Chan T.-F."/>
            <person name="Lam H.-M."/>
        </authorList>
    </citation>
    <scope>NUCLEOTIDE SEQUENCE [LARGE SCALE GENOMIC DNA]</scope>
    <source>
        <strain evidence="5">cv. W05</strain>
        <tissue evidence="4">Hypocotyl of etiolated seedlings</tissue>
    </source>
</reference>
<dbReference type="PIRSF" id="PIRSF022348">
    <property type="entry name" value="UCP022348"/>
    <property type="match status" value="1"/>
</dbReference>
<dbReference type="Proteomes" id="UP000289340">
    <property type="component" value="Chromosome 15"/>
</dbReference>
<feature type="transmembrane region" description="Helical" evidence="2">
    <location>
        <begin position="97"/>
        <end position="122"/>
    </location>
</feature>
<name>A0A0B2SL53_GLYSO</name>
<dbReference type="EMBL" id="KN642661">
    <property type="protein sequence ID" value="KHN45079.1"/>
    <property type="molecule type" value="Genomic_DNA"/>
</dbReference>
<evidence type="ECO:0000313" key="5">
    <source>
        <dbReference type="Proteomes" id="UP000289340"/>
    </source>
</evidence>
<keyword evidence="2" id="KW-0472">Membrane</keyword>
<keyword evidence="2" id="KW-0812">Transmembrane</keyword>
<keyword evidence="2" id="KW-1133">Transmembrane helix</keyword>
<evidence type="ECO:0008006" key="6">
    <source>
        <dbReference type="Google" id="ProtNLM"/>
    </source>
</evidence>
<feature type="transmembrane region" description="Helical" evidence="2">
    <location>
        <begin position="151"/>
        <end position="169"/>
    </location>
</feature>
<dbReference type="Proteomes" id="UP000053555">
    <property type="component" value="Unassembled WGS sequence"/>
</dbReference>
<keyword evidence="5" id="KW-1185">Reference proteome</keyword>
<dbReference type="PANTHER" id="PTHR31721">
    <property type="entry name" value="OS06G0710300 PROTEIN"/>
    <property type="match status" value="1"/>
</dbReference>
<dbReference type="EMBL" id="QZWG01000015">
    <property type="protein sequence ID" value="RZB66610.1"/>
    <property type="molecule type" value="Genomic_DNA"/>
</dbReference>
<evidence type="ECO:0000256" key="1">
    <source>
        <dbReference type="SAM" id="MobiDB-lite"/>
    </source>
</evidence>
<feature type="compositionally biased region" description="Low complexity" evidence="1">
    <location>
        <begin position="28"/>
        <end position="58"/>
    </location>
</feature>
<sequence>MALYSFFSPSLLYPPSHIPRRLFCPKASLSSSSPESKASQSVSSATSTTTSPTPSVESRPPDPAFNYALTNPNGNPIVRIVRATESSIERVIFDFRFLALLAVGGSLAGSLLCFLNGCIYIIDAYKVYWSSCVKGVHTGQMVLRLVEAIDVYLAGTVMLIFGMGLYGLFISNVPPDVPPTVDRALKGSSLFGMFAMKERPKWMKICSLDELKTKVGHVIVMILLVKMFERSKMVTIVTGLDLLCYSICIFLSSASLYILHNLHKSD</sequence>
<evidence type="ECO:0000256" key="2">
    <source>
        <dbReference type="SAM" id="Phobius"/>
    </source>
</evidence>
<evidence type="ECO:0000313" key="3">
    <source>
        <dbReference type="EMBL" id="KHN45079.1"/>
    </source>
</evidence>
<reference evidence="3" key="1">
    <citation type="submission" date="2014-07" db="EMBL/GenBank/DDBJ databases">
        <title>Identification of a novel salt tolerance gene in wild soybean by whole-genome sequencing.</title>
        <authorList>
            <person name="Lam H.-M."/>
            <person name="Qi X."/>
            <person name="Li M.-W."/>
            <person name="Liu X."/>
            <person name="Xie M."/>
            <person name="Ni M."/>
            <person name="Xu X."/>
        </authorList>
    </citation>
    <scope>NUCLEOTIDE SEQUENCE [LARGE SCALE GENOMIC DNA]</scope>
    <source>
        <tissue evidence="3">Root</tissue>
    </source>
</reference>
<accession>A0A0B2SL53</accession>
<dbReference type="InterPro" id="IPR005134">
    <property type="entry name" value="UPF0114"/>
</dbReference>
<dbReference type="Pfam" id="PF03350">
    <property type="entry name" value="UPF0114"/>
    <property type="match status" value="1"/>
</dbReference>